<dbReference type="CDD" id="cd01949">
    <property type="entry name" value="GGDEF"/>
    <property type="match status" value="1"/>
</dbReference>
<dbReference type="NCBIfam" id="TIGR00254">
    <property type="entry name" value="GGDEF"/>
    <property type="match status" value="1"/>
</dbReference>
<evidence type="ECO:0000259" key="4">
    <source>
        <dbReference type="PROSITE" id="PS50887"/>
    </source>
</evidence>
<dbReference type="SUPFAM" id="SSF55785">
    <property type="entry name" value="PYP-like sensor domain (PAS domain)"/>
    <property type="match status" value="1"/>
</dbReference>
<dbReference type="SMART" id="SM00267">
    <property type="entry name" value="GGDEF"/>
    <property type="match status" value="1"/>
</dbReference>
<feature type="domain" description="PAC" evidence="3">
    <location>
        <begin position="79"/>
        <end position="133"/>
    </location>
</feature>
<feature type="domain" description="GGDEF" evidence="4">
    <location>
        <begin position="168"/>
        <end position="300"/>
    </location>
</feature>
<proteinExistence type="predicted"/>
<dbReference type="InterPro" id="IPR000700">
    <property type="entry name" value="PAS-assoc_C"/>
</dbReference>
<gene>
    <name evidence="5" type="ORF">C0081_11350</name>
</gene>
<evidence type="ECO:0000313" key="6">
    <source>
        <dbReference type="Proteomes" id="UP000234881"/>
    </source>
</evidence>
<dbReference type="Gene3D" id="3.30.70.270">
    <property type="match status" value="1"/>
</dbReference>
<reference evidence="5 6" key="1">
    <citation type="submission" date="2018-01" db="EMBL/GenBank/DDBJ databases">
        <title>The draft genome sequence of Cohaesibacter sp. H1304.</title>
        <authorList>
            <person name="Wang N.-N."/>
            <person name="Du Z.-J."/>
        </authorList>
    </citation>
    <scope>NUCLEOTIDE SEQUENCE [LARGE SCALE GENOMIC DNA]</scope>
    <source>
        <strain evidence="5 6">H1304</strain>
    </source>
</reference>
<evidence type="ECO:0000259" key="2">
    <source>
        <dbReference type="PROSITE" id="PS50112"/>
    </source>
</evidence>
<dbReference type="InterPro" id="IPR052163">
    <property type="entry name" value="DGC-Regulatory_Protein"/>
</dbReference>
<evidence type="ECO:0000259" key="3">
    <source>
        <dbReference type="PROSITE" id="PS50113"/>
    </source>
</evidence>
<dbReference type="PROSITE" id="PS50112">
    <property type="entry name" value="PAS"/>
    <property type="match status" value="1"/>
</dbReference>
<dbReference type="Gene3D" id="3.30.450.20">
    <property type="entry name" value="PAS domain"/>
    <property type="match status" value="1"/>
</dbReference>
<dbReference type="FunFam" id="3.30.70.270:FF:000001">
    <property type="entry name" value="Diguanylate cyclase domain protein"/>
    <property type="match status" value="1"/>
</dbReference>
<dbReference type="SUPFAM" id="SSF55073">
    <property type="entry name" value="Nucleotide cyclase"/>
    <property type="match status" value="1"/>
</dbReference>
<dbReference type="NCBIfam" id="TIGR00229">
    <property type="entry name" value="sensory_box"/>
    <property type="match status" value="1"/>
</dbReference>
<dbReference type="GO" id="GO:0003824">
    <property type="term" value="F:catalytic activity"/>
    <property type="evidence" value="ECO:0007669"/>
    <property type="project" value="UniProtKB-ARBA"/>
</dbReference>
<protein>
    <submittedName>
        <fullName evidence="5">Sensor domain-containing diguanylate cyclase</fullName>
    </submittedName>
</protein>
<feature type="domain" description="PAS" evidence="2">
    <location>
        <begin position="2"/>
        <end position="47"/>
    </location>
</feature>
<evidence type="ECO:0000313" key="5">
    <source>
        <dbReference type="EMBL" id="PLW76664.1"/>
    </source>
</evidence>
<dbReference type="PROSITE" id="PS50887">
    <property type="entry name" value="GGDEF"/>
    <property type="match status" value="1"/>
</dbReference>
<evidence type="ECO:0000256" key="1">
    <source>
        <dbReference type="SAM" id="MobiDB-lite"/>
    </source>
</evidence>
<dbReference type="SMART" id="SM00091">
    <property type="entry name" value="PAS"/>
    <property type="match status" value="1"/>
</dbReference>
<dbReference type="InterPro" id="IPR035965">
    <property type="entry name" value="PAS-like_dom_sf"/>
</dbReference>
<dbReference type="Proteomes" id="UP000234881">
    <property type="component" value="Unassembled WGS sequence"/>
</dbReference>
<dbReference type="InterPro" id="IPR000014">
    <property type="entry name" value="PAS"/>
</dbReference>
<dbReference type="InterPro" id="IPR029787">
    <property type="entry name" value="Nucleotide_cyclase"/>
</dbReference>
<dbReference type="Pfam" id="PF00990">
    <property type="entry name" value="GGDEF"/>
    <property type="match status" value="1"/>
</dbReference>
<dbReference type="OrthoDB" id="9812260at2"/>
<keyword evidence="6" id="KW-1185">Reference proteome</keyword>
<dbReference type="PANTHER" id="PTHR46663">
    <property type="entry name" value="DIGUANYLATE CYCLASE DGCT-RELATED"/>
    <property type="match status" value="1"/>
</dbReference>
<accession>A0A2N5XQ93</accession>
<dbReference type="InterPro" id="IPR043128">
    <property type="entry name" value="Rev_trsase/Diguanyl_cyclase"/>
</dbReference>
<dbReference type="InterPro" id="IPR000160">
    <property type="entry name" value="GGDEF_dom"/>
</dbReference>
<dbReference type="AlphaFoldDB" id="A0A2N5XQ93"/>
<dbReference type="PANTHER" id="PTHR46663:SF4">
    <property type="entry name" value="DIGUANYLATE CYCLASE DGCT-RELATED"/>
    <property type="match status" value="1"/>
</dbReference>
<organism evidence="5 6">
    <name type="scientific">Cohaesibacter celericrescens</name>
    <dbReference type="NCBI Taxonomy" id="2067669"/>
    <lineage>
        <taxon>Bacteria</taxon>
        <taxon>Pseudomonadati</taxon>
        <taxon>Pseudomonadota</taxon>
        <taxon>Alphaproteobacteria</taxon>
        <taxon>Hyphomicrobiales</taxon>
        <taxon>Cohaesibacteraceae</taxon>
    </lineage>
</organism>
<dbReference type="PROSITE" id="PS50113">
    <property type="entry name" value="PAC"/>
    <property type="match status" value="1"/>
</dbReference>
<feature type="region of interest" description="Disordered" evidence="1">
    <location>
        <begin position="311"/>
        <end position="331"/>
    </location>
</feature>
<dbReference type="CDD" id="cd00130">
    <property type="entry name" value="PAS"/>
    <property type="match status" value="1"/>
</dbReference>
<comment type="caution">
    <text evidence="5">The sequence shown here is derived from an EMBL/GenBank/DDBJ whole genome shotgun (WGS) entry which is preliminary data.</text>
</comment>
<dbReference type="EMBL" id="PKUQ01000022">
    <property type="protein sequence ID" value="PLW76664.1"/>
    <property type="molecule type" value="Genomic_DNA"/>
</dbReference>
<dbReference type="RefSeq" id="WP_101533953.1">
    <property type="nucleotide sequence ID" value="NZ_PKUQ01000022.1"/>
</dbReference>
<sequence length="331" mass="37098">MDQNFYEKILDSLSDGVYFVNRKRQVLYWNKAAENLSGYTSEEVIGKRCADNTLNHVDEYGNKLCLKGCPLGACMRDGQSREMNVYMHHKSGHRIPVRVRSFPMRDEAGKIMGSVEIFSDNSQRLAIRTEVEALRHEVLTDPLSGIGNRRYADISLENMYESLKRDNVPFGVLFVDVDNFKSINDKWGHDIGDRVIATVAKTLSVVLRPLDVACRWGGDEYVILISNASLEGLAAIGKRIIHLIEESWFALDDDVVSFSASIGGALSKKSDTAKSILERADKQLYLSKENGRNCFHLDDIAIVTTSSENSLAEDTKLTPPSPQHRSTSYTI</sequence>
<name>A0A2N5XQ93_9HYPH</name>
<dbReference type="Pfam" id="PF13426">
    <property type="entry name" value="PAS_9"/>
    <property type="match status" value="1"/>
</dbReference>